<evidence type="ECO:0000313" key="3">
    <source>
        <dbReference type="EMBL" id="RDI69524.1"/>
    </source>
</evidence>
<evidence type="ECO:0000259" key="2">
    <source>
        <dbReference type="Pfam" id="PF06468"/>
    </source>
</evidence>
<dbReference type="InterPro" id="IPR009465">
    <property type="entry name" value="Spondin_N"/>
</dbReference>
<dbReference type="InterPro" id="IPR038678">
    <property type="entry name" value="Spondin_N_sf"/>
</dbReference>
<dbReference type="PROSITE" id="PS51318">
    <property type="entry name" value="TAT"/>
    <property type="match status" value="1"/>
</dbReference>
<dbReference type="NCBIfam" id="NF038123">
    <property type="entry name" value="NF038123_dom"/>
    <property type="match status" value="1"/>
</dbReference>
<feature type="domain" description="Spondin" evidence="2">
    <location>
        <begin position="280"/>
        <end position="411"/>
    </location>
</feature>
<dbReference type="AlphaFoldDB" id="A0A370IJ36"/>
<dbReference type="InterPro" id="IPR006311">
    <property type="entry name" value="TAT_signal"/>
</dbReference>
<dbReference type="EMBL" id="QQST01000006">
    <property type="protein sequence ID" value="RDI69524.1"/>
    <property type="molecule type" value="Genomic_DNA"/>
</dbReference>
<gene>
    <name evidence="3" type="ORF">DWB78_18885</name>
</gene>
<sequence>MTQQDQTPPGEGPGEFFKRIGTKLSRRSFMANSAIVGSGVLTLSASGTETAAATGGGDDGHGNGGQVTPGEITDLDVLQFALTLEKLEYTFYREGLETFDQEAINQSEAAERTGDSAESIRARLENIRDHEEAHVNVLTAVIEALGGTPVSGLEFEFPYDTFDEFIALAAVFEPLGVDAYAGAAPLIDTKLLVPTALSIHSVEANHAAYLRDLNGENPVPQAFNNPQTMDSVVAQASQFIVGVGDDQQLFAVTIENVSDSNTLNTSEGAQPVPLSPGAYAVHSEGNPIFTPGEPASEGLARLAEDGFPLRLVNEMDISLLQELVGDETVSERGYFLSLEGGLPPLNPGESATFYLTATEGEALSFATMFVPSNDAFFSPGEEGISLFSNGSPVSCDATDQLTLWDAGTEENQPPGIGEDTKPNQPLTAINVGPDEDRPVQPIEEVDDEFEYPEVSDVINVTIEPQ</sequence>
<feature type="region of interest" description="Disordered" evidence="1">
    <location>
        <begin position="407"/>
        <end position="439"/>
    </location>
</feature>
<dbReference type="PANTHER" id="PTHR31694:SF26">
    <property type="entry name" value="OS05G0151100 PROTEIN"/>
    <property type="match status" value="1"/>
</dbReference>
<dbReference type="Pfam" id="PF13668">
    <property type="entry name" value="Ferritin_2"/>
    <property type="match status" value="1"/>
</dbReference>
<dbReference type="Pfam" id="PF06468">
    <property type="entry name" value="Spond_N"/>
    <property type="match status" value="1"/>
</dbReference>
<comment type="caution">
    <text evidence="3">The sequence shown here is derived from an EMBL/GenBank/DDBJ whole genome shotgun (WGS) entry which is preliminary data.</text>
</comment>
<reference evidence="3 4" key="1">
    <citation type="submission" date="2018-07" db="EMBL/GenBank/DDBJ databases">
        <title>Genome sequence of extremly halophilic archaeon Halopelagius longus strain BC12-B1.</title>
        <authorList>
            <person name="Zhang X."/>
        </authorList>
    </citation>
    <scope>NUCLEOTIDE SEQUENCE [LARGE SCALE GENOMIC DNA]</scope>
    <source>
        <strain evidence="3 4">BC12-B1</strain>
    </source>
</reference>
<evidence type="ECO:0000256" key="1">
    <source>
        <dbReference type="SAM" id="MobiDB-lite"/>
    </source>
</evidence>
<dbReference type="SUPFAM" id="SSF47240">
    <property type="entry name" value="Ferritin-like"/>
    <property type="match status" value="1"/>
</dbReference>
<dbReference type="InterPro" id="IPR009078">
    <property type="entry name" value="Ferritin-like_SF"/>
</dbReference>
<organism evidence="3 4">
    <name type="scientific">Halopelagius longus</name>
    <dbReference type="NCBI Taxonomy" id="1236180"/>
    <lineage>
        <taxon>Archaea</taxon>
        <taxon>Methanobacteriati</taxon>
        <taxon>Methanobacteriota</taxon>
        <taxon>Stenosarchaea group</taxon>
        <taxon>Halobacteria</taxon>
        <taxon>Halobacteriales</taxon>
        <taxon>Haloferacaceae</taxon>
    </lineage>
</organism>
<dbReference type="CDD" id="cd00657">
    <property type="entry name" value="Ferritin_like"/>
    <property type="match status" value="1"/>
</dbReference>
<dbReference type="InterPro" id="IPR052965">
    <property type="entry name" value="Pigment-catalase-like"/>
</dbReference>
<protein>
    <submittedName>
        <fullName evidence="3">Ferritin-like domain-containing protein</fullName>
    </submittedName>
</protein>
<dbReference type="Gene3D" id="2.60.40.2130">
    <property type="entry name" value="F-spondin domain"/>
    <property type="match status" value="1"/>
</dbReference>
<keyword evidence="4" id="KW-1185">Reference proteome</keyword>
<dbReference type="PANTHER" id="PTHR31694">
    <property type="entry name" value="DESICCATION-LIKE PROTEIN"/>
    <property type="match status" value="1"/>
</dbReference>
<dbReference type="Proteomes" id="UP000255421">
    <property type="component" value="Unassembled WGS sequence"/>
</dbReference>
<proteinExistence type="predicted"/>
<accession>A0A370IJ36</accession>
<name>A0A370IJ36_9EURY</name>
<evidence type="ECO:0000313" key="4">
    <source>
        <dbReference type="Proteomes" id="UP000255421"/>
    </source>
</evidence>